<name>D4ZJU4_SHEVD</name>
<proteinExistence type="predicted"/>
<protein>
    <submittedName>
        <fullName evidence="1">Uncharacterized protein</fullName>
    </submittedName>
</protein>
<gene>
    <name evidence="1" type="ordered locus">SVI_1972</name>
</gene>
<dbReference type="HOGENOM" id="CLU_3239564_0_0_6"/>
<evidence type="ECO:0000313" key="2">
    <source>
        <dbReference type="Proteomes" id="UP000002350"/>
    </source>
</evidence>
<dbReference type="AlphaFoldDB" id="D4ZJU4"/>
<sequence length="43" mass="4653">MAIHTEREFVQLSAFDAGEEVTSATTQIDGKVLGSERSTVNLN</sequence>
<dbReference type="Proteomes" id="UP000002350">
    <property type="component" value="Chromosome"/>
</dbReference>
<dbReference type="STRING" id="637905.SVI_1972"/>
<keyword evidence="2" id="KW-1185">Reference proteome</keyword>
<dbReference type="KEGG" id="svo:SVI_1972"/>
<reference evidence="2" key="1">
    <citation type="journal article" date="2010" name="Mol. Biosyst.">
        <title>Complete genome sequence and comparative analysis of Shewanella violacea, a psychrophilic and piezophilic bacterium from deep sea floor sediments.</title>
        <authorList>
            <person name="Aono E."/>
            <person name="Baba T."/>
            <person name="Ara T."/>
            <person name="Nishi T."/>
            <person name="Nakamichi T."/>
            <person name="Inamoto E."/>
            <person name="Toyonaga H."/>
            <person name="Hasegawa M."/>
            <person name="Takai Y."/>
            <person name="Okumura Y."/>
            <person name="Baba M."/>
            <person name="Tomita M."/>
            <person name="Kato C."/>
            <person name="Oshima T."/>
            <person name="Nakasone K."/>
            <person name="Mori H."/>
        </authorList>
    </citation>
    <scope>NUCLEOTIDE SEQUENCE [LARGE SCALE GENOMIC DNA]</scope>
    <source>
        <strain evidence="2">JCM 10179 / CIP 106290 / LMG 19151 / DSS12</strain>
    </source>
</reference>
<evidence type="ECO:0000313" key="1">
    <source>
        <dbReference type="EMBL" id="BAJ01943.1"/>
    </source>
</evidence>
<dbReference type="EMBL" id="AP011177">
    <property type="protein sequence ID" value="BAJ01943.1"/>
    <property type="molecule type" value="Genomic_DNA"/>
</dbReference>
<organism evidence="1 2">
    <name type="scientific">Shewanella violacea (strain JCM 10179 / CIP 106290 / LMG 19151 / DSS12)</name>
    <dbReference type="NCBI Taxonomy" id="637905"/>
    <lineage>
        <taxon>Bacteria</taxon>
        <taxon>Pseudomonadati</taxon>
        <taxon>Pseudomonadota</taxon>
        <taxon>Gammaproteobacteria</taxon>
        <taxon>Alteromonadales</taxon>
        <taxon>Shewanellaceae</taxon>
        <taxon>Shewanella</taxon>
    </lineage>
</organism>
<accession>D4ZJU4</accession>